<feature type="domain" description="Thioredoxin" evidence="2">
    <location>
        <begin position="247"/>
        <end position="384"/>
    </location>
</feature>
<accession>A0A9D2DF02</accession>
<dbReference type="InterPro" id="IPR000866">
    <property type="entry name" value="AhpC/TSA"/>
</dbReference>
<dbReference type="PROSITE" id="PS51257">
    <property type="entry name" value="PROKAR_LIPOPROTEIN"/>
    <property type="match status" value="1"/>
</dbReference>
<dbReference type="InterPro" id="IPR050553">
    <property type="entry name" value="Thioredoxin_ResA/DsbE_sf"/>
</dbReference>
<reference evidence="3" key="2">
    <citation type="submission" date="2021-04" db="EMBL/GenBank/DDBJ databases">
        <authorList>
            <person name="Gilroy R."/>
        </authorList>
    </citation>
    <scope>NUCLEOTIDE SEQUENCE</scope>
    <source>
        <strain evidence="3">ChiHjej11B10-19426</strain>
    </source>
</reference>
<feature type="chain" id="PRO_5038713088" evidence="1">
    <location>
        <begin position="18"/>
        <end position="384"/>
    </location>
</feature>
<dbReference type="Pfam" id="PF00578">
    <property type="entry name" value="AhpC-TSA"/>
    <property type="match status" value="1"/>
</dbReference>
<dbReference type="InterPro" id="IPR036249">
    <property type="entry name" value="Thioredoxin-like_sf"/>
</dbReference>
<name>A0A9D2DF02_9BACT</name>
<dbReference type="EMBL" id="DXCC01000030">
    <property type="protein sequence ID" value="HIZ15817.1"/>
    <property type="molecule type" value="Genomic_DNA"/>
</dbReference>
<evidence type="ECO:0000256" key="1">
    <source>
        <dbReference type="SAM" id="SignalP"/>
    </source>
</evidence>
<dbReference type="SUPFAM" id="SSF52833">
    <property type="entry name" value="Thioredoxin-like"/>
    <property type="match status" value="1"/>
</dbReference>
<dbReference type="PROSITE" id="PS51352">
    <property type="entry name" value="THIOREDOXIN_2"/>
    <property type="match status" value="1"/>
</dbReference>
<evidence type="ECO:0000313" key="4">
    <source>
        <dbReference type="Proteomes" id="UP000824014"/>
    </source>
</evidence>
<reference evidence="3" key="1">
    <citation type="journal article" date="2021" name="PeerJ">
        <title>Extensive microbial diversity within the chicken gut microbiome revealed by metagenomics and culture.</title>
        <authorList>
            <person name="Gilroy R."/>
            <person name="Ravi A."/>
            <person name="Getino M."/>
            <person name="Pursley I."/>
            <person name="Horton D.L."/>
            <person name="Alikhan N.F."/>
            <person name="Baker D."/>
            <person name="Gharbi K."/>
            <person name="Hall N."/>
            <person name="Watson M."/>
            <person name="Adriaenssens E.M."/>
            <person name="Foster-Nyarko E."/>
            <person name="Jarju S."/>
            <person name="Secka A."/>
            <person name="Antonio M."/>
            <person name="Oren A."/>
            <person name="Chaudhuri R.R."/>
            <person name="La Ragione R."/>
            <person name="Hildebrand F."/>
            <person name="Pallen M.J."/>
        </authorList>
    </citation>
    <scope>NUCLEOTIDE SEQUENCE</scope>
    <source>
        <strain evidence="3">ChiHjej11B10-19426</strain>
    </source>
</reference>
<evidence type="ECO:0000313" key="3">
    <source>
        <dbReference type="EMBL" id="HIZ15817.1"/>
    </source>
</evidence>
<evidence type="ECO:0000259" key="2">
    <source>
        <dbReference type="PROSITE" id="PS51352"/>
    </source>
</evidence>
<dbReference type="CDD" id="cd02966">
    <property type="entry name" value="TlpA_like_family"/>
    <property type="match status" value="1"/>
</dbReference>
<feature type="signal peptide" evidence="1">
    <location>
        <begin position="1"/>
        <end position="17"/>
    </location>
</feature>
<keyword evidence="1" id="KW-0732">Signal</keyword>
<proteinExistence type="predicted"/>
<dbReference type="PANTHER" id="PTHR42852">
    <property type="entry name" value="THIOL:DISULFIDE INTERCHANGE PROTEIN DSBE"/>
    <property type="match status" value="1"/>
</dbReference>
<dbReference type="InterPro" id="IPR013766">
    <property type="entry name" value="Thioredoxin_domain"/>
</dbReference>
<dbReference type="PANTHER" id="PTHR42852:SF13">
    <property type="entry name" value="PROTEIN DIPZ"/>
    <property type="match status" value="1"/>
</dbReference>
<sequence length="384" mass="42440">MRNSMLMPALLCWAALGAVSCHRDGASISGRLAGASDRSVLLEETTASGAVVVDSVRTDRNGDFRIRIGKLPAGTTFYHLAVDGCRIPLFVSKGERVRIESQYGKPSEYTVSGSRESVLIKELTDMMNGAAGRLDSLSRLISAAGEEDPRREGYLREYAREYSQLKRDQIRFIVSNSGSLAALFALYQHLPNDNALFSQNTDIVYYRMVADSVAKHYPDSPYLAALRSQIDRIDSNDELVRMMGESLCSPTSYPDLALPDMYGKDQRLSAQAGKVILLDFWAAADASSPLVNAELKQLYDEFADQGLAIYQVGLDTSRSVWVNAVQQQALPWISVCDFKGPEGIAPRIYNVRSLPANYLINRDGEIVARNVPADKLREAIRKLL</sequence>
<protein>
    <submittedName>
        <fullName evidence="3">AhpC/TSA family protein</fullName>
    </submittedName>
</protein>
<comment type="caution">
    <text evidence="3">The sequence shown here is derived from an EMBL/GenBank/DDBJ whole genome shotgun (WGS) entry which is preliminary data.</text>
</comment>
<dbReference type="Gene3D" id="3.40.30.10">
    <property type="entry name" value="Glutaredoxin"/>
    <property type="match status" value="1"/>
</dbReference>
<dbReference type="Proteomes" id="UP000824014">
    <property type="component" value="Unassembled WGS sequence"/>
</dbReference>
<organism evidence="3 4">
    <name type="scientific">Candidatus Tidjanibacter faecipullorum</name>
    <dbReference type="NCBI Taxonomy" id="2838766"/>
    <lineage>
        <taxon>Bacteria</taxon>
        <taxon>Pseudomonadati</taxon>
        <taxon>Bacteroidota</taxon>
        <taxon>Bacteroidia</taxon>
        <taxon>Bacteroidales</taxon>
        <taxon>Rikenellaceae</taxon>
        <taxon>Tidjanibacter</taxon>
    </lineage>
</organism>
<gene>
    <name evidence="3" type="ORF">H9816_07925</name>
</gene>
<dbReference type="AlphaFoldDB" id="A0A9D2DF02"/>